<sequence>MAKHYFSNATKTELMKHLHEAQNELEKLLFQVHTNQLKDVRSIRHKRREIARLHTALTQTTS</sequence>
<dbReference type="GO" id="GO:1990904">
    <property type="term" value="C:ribonucleoprotein complex"/>
    <property type="evidence" value="ECO:0007669"/>
    <property type="project" value="UniProtKB-KW"/>
</dbReference>
<gene>
    <name evidence="5" type="primary">rpmC</name>
    <name evidence="6" type="ORF">UY82_C0001G0013</name>
</gene>
<dbReference type="Gene3D" id="1.10.287.310">
    <property type="match status" value="1"/>
</dbReference>
<organism evidence="6 7">
    <name type="scientific">Candidatus Uhrbacteria bacterium GW2011_GWC2_53_7</name>
    <dbReference type="NCBI Taxonomy" id="1618986"/>
    <lineage>
        <taxon>Bacteria</taxon>
        <taxon>Candidatus Uhriibacteriota</taxon>
    </lineage>
</organism>
<dbReference type="Proteomes" id="UP000033865">
    <property type="component" value="Unassembled WGS sequence"/>
</dbReference>
<dbReference type="AlphaFoldDB" id="A0A0G1Y118"/>
<dbReference type="GO" id="GO:0006412">
    <property type="term" value="P:translation"/>
    <property type="evidence" value="ECO:0007669"/>
    <property type="project" value="UniProtKB-UniRule"/>
</dbReference>
<proteinExistence type="inferred from homology"/>
<evidence type="ECO:0000256" key="3">
    <source>
        <dbReference type="ARBA" id="ARBA00023274"/>
    </source>
</evidence>
<dbReference type="SUPFAM" id="SSF46561">
    <property type="entry name" value="Ribosomal protein L29 (L29p)"/>
    <property type="match status" value="1"/>
</dbReference>
<dbReference type="GO" id="GO:0005840">
    <property type="term" value="C:ribosome"/>
    <property type="evidence" value="ECO:0007669"/>
    <property type="project" value="UniProtKB-KW"/>
</dbReference>
<dbReference type="NCBIfam" id="TIGR00012">
    <property type="entry name" value="L29"/>
    <property type="match status" value="1"/>
</dbReference>
<protein>
    <recommendedName>
        <fullName evidence="4 5">Large ribosomal subunit protein uL29</fullName>
    </recommendedName>
</protein>
<evidence type="ECO:0000256" key="5">
    <source>
        <dbReference type="HAMAP-Rule" id="MF_00374"/>
    </source>
</evidence>
<keyword evidence="2 5" id="KW-0689">Ribosomal protein</keyword>
<evidence type="ECO:0000256" key="1">
    <source>
        <dbReference type="ARBA" id="ARBA00009254"/>
    </source>
</evidence>
<evidence type="ECO:0000313" key="6">
    <source>
        <dbReference type="EMBL" id="KKW37108.1"/>
    </source>
</evidence>
<dbReference type="InterPro" id="IPR036049">
    <property type="entry name" value="Ribosomal_uL29_sf"/>
</dbReference>
<evidence type="ECO:0000256" key="2">
    <source>
        <dbReference type="ARBA" id="ARBA00022980"/>
    </source>
</evidence>
<accession>A0A0G1Y118</accession>
<dbReference type="InterPro" id="IPR001854">
    <property type="entry name" value="Ribosomal_uL29"/>
</dbReference>
<name>A0A0G1Y118_9BACT</name>
<dbReference type="EMBL" id="LCRN01000001">
    <property type="protein sequence ID" value="KKW37108.1"/>
    <property type="molecule type" value="Genomic_DNA"/>
</dbReference>
<dbReference type="GO" id="GO:0003735">
    <property type="term" value="F:structural constituent of ribosome"/>
    <property type="evidence" value="ECO:0007669"/>
    <property type="project" value="InterPro"/>
</dbReference>
<reference evidence="6 7" key="1">
    <citation type="journal article" date="2015" name="Nature">
        <title>rRNA introns, odd ribosomes, and small enigmatic genomes across a large radiation of phyla.</title>
        <authorList>
            <person name="Brown C.T."/>
            <person name="Hug L.A."/>
            <person name="Thomas B.C."/>
            <person name="Sharon I."/>
            <person name="Castelle C.J."/>
            <person name="Singh A."/>
            <person name="Wilkins M.J."/>
            <person name="Williams K.H."/>
            <person name="Banfield J.F."/>
        </authorList>
    </citation>
    <scope>NUCLEOTIDE SEQUENCE [LARGE SCALE GENOMIC DNA]</scope>
</reference>
<comment type="caution">
    <text evidence="6">The sequence shown here is derived from an EMBL/GenBank/DDBJ whole genome shotgun (WGS) entry which is preliminary data.</text>
</comment>
<dbReference type="HAMAP" id="MF_00374">
    <property type="entry name" value="Ribosomal_uL29"/>
    <property type="match status" value="1"/>
</dbReference>
<keyword evidence="3 5" id="KW-0687">Ribonucleoprotein</keyword>
<evidence type="ECO:0000313" key="7">
    <source>
        <dbReference type="Proteomes" id="UP000033865"/>
    </source>
</evidence>
<dbReference type="Pfam" id="PF00831">
    <property type="entry name" value="Ribosomal_L29"/>
    <property type="match status" value="1"/>
</dbReference>
<comment type="similarity">
    <text evidence="1 5">Belongs to the universal ribosomal protein uL29 family.</text>
</comment>
<evidence type="ECO:0000256" key="4">
    <source>
        <dbReference type="ARBA" id="ARBA00035204"/>
    </source>
</evidence>